<protein>
    <submittedName>
        <fullName evidence="2">Uncharacterized protein</fullName>
    </submittedName>
</protein>
<keyword evidence="3" id="KW-1185">Reference proteome</keyword>
<reference evidence="2 3" key="1">
    <citation type="submission" date="2020-02" db="EMBL/GenBank/DDBJ databases">
        <title>Rhodobacter translucens sp. nov., a novel bacterium isolated from activated sludge.</title>
        <authorList>
            <person name="Liu J."/>
        </authorList>
    </citation>
    <scope>NUCLEOTIDE SEQUENCE [LARGE SCALE GENOMIC DNA]</scope>
    <source>
        <strain evidence="2 3">HX-7-19</strain>
    </source>
</reference>
<proteinExistence type="predicted"/>
<keyword evidence="1" id="KW-0812">Transmembrane</keyword>
<dbReference type="RefSeq" id="WP_165049760.1">
    <property type="nucleotide sequence ID" value="NZ_JAALFE010000009.1"/>
</dbReference>
<keyword evidence="1" id="KW-0472">Membrane</keyword>
<feature type="transmembrane region" description="Helical" evidence="1">
    <location>
        <begin position="245"/>
        <end position="267"/>
    </location>
</feature>
<name>A0A6M1U849_9RHOB</name>
<feature type="transmembrane region" description="Helical" evidence="1">
    <location>
        <begin position="128"/>
        <end position="150"/>
    </location>
</feature>
<evidence type="ECO:0000313" key="3">
    <source>
        <dbReference type="Proteomes" id="UP000474758"/>
    </source>
</evidence>
<dbReference type="Proteomes" id="UP000474758">
    <property type="component" value="Unassembled WGS sequence"/>
</dbReference>
<dbReference type="EMBL" id="JAALFE010000009">
    <property type="protein sequence ID" value="NGQ91333.1"/>
    <property type="molecule type" value="Genomic_DNA"/>
</dbReference>
<sequence length="272" mass="28971">MTALPAPSRPYAPTRLWTDAPAFTALALLILLAMAPLLLAMALDPRLSGAEDIWLKPLKFHIALAIYLITLAAFARWLPEGMRASRRWRGFVALVCLCVLAELLWIGGAAAMGTTSHFNLSSPLWQTLYSLMGLAAVTLTSASLVMGLAIHRNPATGLHPAVKLSVVHGLILTFLLTVLTAGYMASTPGHHVGTPLTGATLPLFGWSREVGDLRIPHFLATHALHALPLWGLAMARLAAGPRSLTLVRAGSLAFTLLVLATFAQAIAGQPLF</sequence>
<feature type="transmembrane region" description="Helical" evidence="1">
    <location>
        <begin position="90"/>
        <end position="108"/>
    </location>
</feature>
<feature type="transmembrane region" description="Helical" evidence="1">
    <location>
        <begin position="162"/>
        <end position="185"/>
    </location>
</feature>
<organism evidence="2 3">
    <name type="scientific">Paragemmobacter kunshanensis</name>
    <dbReference type="NCBI Taxonomy" id="2583234"/>
    <lineage>
        <taxon>Bacteria</taxon>
        <taxon>Pseudomonadati</taxon>
        <taxon>Pseudomonadota</taxon>
        <taxon>Alphaproteobacteria</taxon>
        <taxon>Rhodobacterales</taxon>
        <taxon>Paracoccaceae</taxon>
        <taxon>Paragemmobacter</taxon>
    </lineage>
</organism>
<gene>
    <name evidence="2" type="ORF">G5V65_10525</name>
</gene>
<comment type="caution">
    <text evidence="2">The sequence shown here is derived from an EMBL/GenBank/DDBJ whole genome shotgun (WGS) entry which is preliminary data.</text>
</comment>
<evidence type="ECO:0000256" key="1">
    <source>
        <dbReference type="SAM" id="Phobius"/>
    </source>
</evidence>
<accession>A0A6M1U849</accession>
<dbReference type="AlphaFoldDB" id="A0A6M1U849"/>
<keyword evidence="1" id="KW-1133">Transmembrane helix</keyword>
<feature type="transmembrane region" description="Helical" evidence="1">
    <location>
        <begin position="60"/>
        <end position="78"/>
    </location>
</feature>
<evidence type="ECO:0000313" key="2">
    <source>
        <dbReference type="EMBL" id="NGQ91333.1"/>
    </source>
</evidence>
<feature type="transmembrane region" description="Helical" evidence="1">
    <location>
        <begin position="215"/>
        <end position="233"/>
    </location>
</feature>